<evidence type="ECO:0000313" key="5">
    <source>
        <dbReference type="EMBL" id="MDB7904954.1"/>
    </source>
</evidence>
<keyword evidence="2" id="KW-0808">Transferase</keyword>
<dbReference type="Proteomes" id="UP000429811">
    <property type="component" value="Unassembled WGS sequence"/>
</dbReference>
<dbReference type="GO" id="GO:0032259">
    <property type="term" value="P:methylation"/>
    <property type="evidence" value="ECO:0007669"/>
    <property type="project" value="UniProtKB-KW"/>
</dbReference>
<keyword evidence="1" id="KW-0489">Methyltransferase</keyword>
<reference evidence="5" key="2">
    <citation type="submission" date="2023-01" db="EMBL/GenBank/DDBJ databases">
        <title>Human gut microbiome strain richness.</title>
        <authorList>
            <person name="Chen-Liaw A."/>
        </authorList>
    </citation>
    <scope>NUCLEOTIDE SEQUENCE</scope>
    <source>
        <strain evidence="5">2225st1_A6_2225SCRN_200828</strain>
    </source>
</reference>
<dbReference type="EMBL" id="JAQLWO010000002">
    <property type="protein sequence ID" value="MDB7904954.1"/>
    <property type="molecule type" value="Genomic_DNA"/>
</dbReference>
<dbReference type="InterPro" id="IPR002941">
    <property type="entry name" value="DNA_methylase_N4/N6"/>
</dbReference>
<dbReference type="RefSeq" id="WP_080907306.1">
    <property type="nucleotide sequence ID" value="NZ_JADMVC010000003.1"/>
</dbReference>
<sequence>MKMTGPFPKRNFVNCGESTPLPPVFKRSFSEKWRSAMSQPPSASPLDAGHRRTVNTMLLSEPGKVIRCADHLQVLLALPAETIDLILAAPGKQEFFQKGRPSDYLFRRTAVELLRVLKPGGVLVWHVPNERGEATFSTAQFRQVVYFQSIQLRLIDTILVEKERNTPPTPVRYGDAFESMYILAKGKPKTVHILKDKPNKWAGTKTWGCLTKREVNGTLTPKGRKTIQKFGARTNVWHYGTVLPMESELFGGKAVSLSERLAEDHIRTWSNEGDLVLAPFDKDGTVAKIAPLLERRWLSLQNAADCDGLRDNAG</sequence>
<evidence type="ECO:0000256" key="3">
    <source>
        <dbReference type="ARBA" id="ARBA00022747"/>
    </source>
</evidence>
<reference evidence="6 7" key="1">
    <citation type="journal article" date="2019" name="Nat. Med.">
        <title>A library of human gut bacterial isolates paired with longitudinal multiomics data enables mechanistic microbiome research.</title>
        <authorList>
            <person name="Poyet M."/>
            <person name="Groussin M."/>
            <person name="Gibbons S.M."/>
            <person name="Avila-Pacheco J."/>
            <person name="Jiang X."/>
            <person name="Kearney S.M."/>
            <person name="Perrotta A.R."/>
            <person name="Berdy B."/>
            <person name="Zhao S."/>
            <person name="Lieberman T.D."/>
            <person name="Swanson P.K."/>
            <person name="Smith M."/>
            <person name="Roesemann S."/>
            <person name="Alexander J.E."/>
            <person name="Rich S.A."/>
            <person name="Livny J."/>
            <person name="Vlamakis H."/>
            <person name="Clish C."/>
            <person name="Bullock K."/>
            <person name="Deik A."/>
            <person name="Scott J."/>
            <person name="Pierce K.A."/>
            <person name="Xavier R.J."/>
            <person name="Alm E.J."/>
        </authorList>
    </citation>
    <scope>NUCLEOTIDE SEQUENCE [LARGE SCALE GENOMIC DNA]</scope>
    <source>
        <strain evidence="6 7">BIOML-A5</strain>
    </source>
</reference>
<dbReference type="Gene3D" id="3.40.50.150">
    <property type="entry name" value="Vaccinia Virus protein VP39"/>
    <property type="match status" value="1"/>
</dbReference>
<keyword evidence="3" id="KW-0680">Restriction system</keyword>
<feature type="domain" description="DNA methylase N-4/N-6" evidence="4">
    <location>
        <begin position="106"/>
        <end position="299"/>
    </location>
</feature>
<evidence type="ECO:0000313" key="6">
    <source>
        <dbReference type="EMBL" id="MSB49632.1"/>
    </source>
</evidence>
<gene>
    <name evidence="6" type="ORF">GKE90_13160</name>
    <name evidence="5" type="ORF">PND83_03095</name>
</gene>
<dbReference type="AlphaFoldDB" id="A0A6I2RH20"/>
<organism evidence="6 7">
    <name type="scientific">Flavonifractor plautii</name>
    <name type="common">Fusobacterium plautii</name>
    <dbReference type="NCBI Taxonomy" id="292800"/>
    <lineage>
        <taxon>Bacteria</taxon>
        <taxon>Bacillati</taxon>
        <taxon>Bacillota</taxon>
        <taxon>Clostridia</taxon>
        <taxon>Eubacteriales</taxon>
        <taxon>Oscillospiraceae</taxon>
        <taxon>Flavonifractor</taxon>
    </lineage>
</organism>
<dbReference type="InterPro" id="IPR029063">
    <property type="entry name" value="SAM-dependent_MTases_sf"/>
</dbReference>
<dbReference type="GO" id="GO:0008170">
    <property type="term" value="F:N-methyltransferase activity"/>
    <property type="evidence" value="ECO:0007669"/>
    <property type="project" value="InterPro"/>
</dbReference>
<evidence type="ECO:0000313" key="7">
    <source>
        <dbReference type="Proteomes" id="UP000429811"/>
    </source>
</evidence>
<dbReference type="EMBL" id="WKPO01000018">
    <property type="protein sequence ID" value="MSB49632.1"/>
    <property type="molecule type" value="Genomic_DNA"/>
</dbReference>
<proteinExistence type="predicted"/>
<evidence type="ECO:0000256" key="2">
    <source>
        <dbReference type="ARBA" id="ARBA00022679"/>
    </source>
</evidence>
<evidence type="ECO:0000256" key="1">
    <source>
        <dbReference type="ARBA" id="ARBA00022603"/>
    </source>
</evidence>
<accession>A0A6I2RH20</accession>
<dbReference type="Pfam" id="PF01555">
    <property type="entry name" value="N6_N4_Mtase"/>
    <property type="match status" value="1"/>
</dbReference>
<dbReference type="GO" id="GO:0009307">
    <property type="term" value="P:DNA restriction-modification system"/>
    <property type="evidence" value="ECO:0007669"/>
    <property type="project" value="UniProtKB-KW"/>
</dbReference>
<dbReference type="Proteomes" id="UP001211006">
    <property type="component" value="Unassembled WGS sequence"/>
</dbReference>
<comment type="caution">
    <text evidence="6">The sequence shown here is derived from an EMBL/GenBank/DDBJ whole genome shotgun (WGS) entry which is preliminary data.</text>
</comment>
<name>A0A6I2RH20_FLAPL</name>
<dbReference type="SUPFAM" id="SSF53335">
    <property type="entry name" value="S-adenosyl-L-methionine-dependent methyltransferases"/>
    <property type="match status" value="1"/>
</dbReference>
<evidence type="ECO:0000259" key="4">
    <source>
        <dbReference type="Pfam" id="PF01555"/>
    </source>
</evidence>
<dbReference type="GO" id="GO:0003677">
    <property type="term" value="F:DNA binding"/>
    <property type="evidence" value="ECO:0007669"/>
    <property type="project" value="InterPro"/>
</dbReference>
<protein>
    <submittedName>
        <fullName evidence="5">Site-specific DNA-methyltransferase</fullName>
    </submittedName>
</protein>